<name>A0A542ZVL8_RARFA</name>
<sequence>MLRTYETLENTSDLPRRRGLRLASFALTAVLATAGAASLAVTPIAVAPVAHATAIKPVAKASEFDPGNIVSNAVFFDGAALSAAQVQAFLKARVPKCNKSASGPTCLRDYKQSTPSIAADAYCKKYAGSSNESAARIIYKVGKACGVSQKALLVLLEKEQSLVTSGSTTLNMPTDYKYLHATGFACPDTAPCDPKYSGIFYQLYYGARQYQRYAKDPFFSWRSIGKNNIGYNPKASCGSATVNVQNQATLGLYYYTPYVPNAAALEHMYSTGDSCSSYGNRNFFRIFNDWFGSTQRPVRGAIQKVWIANSSHAGKYGRPSTVPKCNATGTYCVQRFAGGYLASRSATGFALANTAFVTKWVATGSTAGTLGWPYSKAACNSKGCRQRFTGGELAAKPGKALRIVPAKIATAWRAKKHVNGALGAPIKNAVVKSTHTRQRFAGGFIVIQKNGKARLVLQSLATAWAKASVRSAVGLPTGNRSCSGATTGKGKKAKKITVCKQKFAKGWLVAQSTGKTRYVNGAMASAWRKYAKKAGYPVGNTKSVRKHGKTKFTQTFAKAKITVDYNGKVIVKKR</sequence>
<accession>A0A542ZVL8</accession>
<organism evidence="1 2">
    <name type="scientific">Rarobacter faecitabidus</name>
    <dbReference type="NCBI Taxonomy" id="13243"/>
    <lineage>
        <taxon>Bacteria</taxon>
        <taxon>Bacillati</taxon>
        <taxon>Actinomycetota</taxon>
        <taxon>Actinomycetes</taxon>
        <taxon>Micrococcales</taxon>
        <taxon>Rarobacteraceae</taxon>
        <taxon>Rarobacter</taxon>
    </lineage>
</organism>
<protein>
    <recommendedName>
        <fullName evidence="3">LGFP repeat-containing protein</fullName>
    </recommendedName>
</protein>
<reference evidence="1 2" key="1">
    <citation type="submission" date="2019-06" db="EMBL/GenBank/DDBJ databases">
        <title>Sequencing the genomes of 1000 actinobacteria strains.</title>
        <authorList>
            <person name="Klenk H.-P."/>
        </authorList>
    </citation>
    <scope>NUCLEOTIDE SEQUENCE [LARGE SCALE GENOMIC DNA]</scope>
    <source>
        <strain evidence="1 2">DSM 4813</strain>
    </source>
</reference>
<evidence type="ECO:0000313" key="1">
    <source>
        <dbReference type="EMBL" id="TQL64405.1"/>
    </source>
</evidence>
<keyword evidence="2" id="KW-1185">Reference proteome</keyword>
<evidence type="ECO:0008006" key="3">
    <source>
        <dbReference type="Google" id="ProtNLM"/>
    </source>
</evidence>
<dbReference type="AlphaFoldDB" id="A0A542ZVL8"/>
<dbReference type="Proteomes" id="UP000315389">
    <property type="component" value="Unassembled WGS sequence"/>
</dbReference>
<dbReference type="Pfam" id="PF08310">
    <property type="entry name" value="LGFP"/>
    <property type="match status" value="1"/>
</dbReference>
<gene>
    <name evidence="1" type="ORF">FB461_0907</name>
</gene>
<dbReference type="InterPro" id="IPR013207">
    <property type="entry name" value="LGFP"/>
</dbReference>
<evidence type="ECO:0000313" key="2">
    <source>
        <dbReference type="Proteomes" id="UP000315389"/>
    </source>
</evidence>
<proteinExistence type="predicted"/>
<dbReference type="EMBL" id="VFOS01000001">
    <property type="protein sequence ID" value="TQL64405.1"/>
    <property type="molecule type" value="Genomic_DNA"/>
</dbReference>
<comment type="caution">
    <text evidence="1">The sequence shown here is derived from an EMBL/GenBank/DDBJ whole genome shotgun (WGS) entry which is preliminary data.</text>
</comment>
<dbReference type="OrthoDB" id="9764271at2"/>
<dbReference type="RefSeq" id="WP_142119327.1">
    <property type="nucleotide sequence ID" value="NZ_BAAASV010000003.1"/>
</dbReference>